<dbReference type="GO" id="GO:0003677">
    <property type="term" value="F:DNA binding"/>
    <property type="evidence" value="ECO:0007669"/>
    <property type="project" value="InterPro"/>
</dbReference>
<dbReference type="EMBL" id="PTIY01000003">
    <property type="protein sequence ID" value="PPK72697.1"/>
    <property type="molecule type" value="Genomic_DNA"/>
</dbReference>
<evidence type="ECO:0000313" key="3">
    <source>
        <dbReference type="EMBL" id="PPK72697.1"/>
    </source>
</evidence>
<dbReference type="InterPro" id="IPR011010">
    <property type="entry name" value="DNA_brk_join_enz"/>
</dbReference>
<dbReference type="InterPro" id="IPR013762">
    <property type="entry name" value="Integrase-like_cat_sf"/>
</dbReference>
<evidence type="ECO:0000313" key="4">
    <source>
        <dbReference type="Proteomes" id="UP000238071"/>
    </source>
</evidence>
<gene>
    <name evidence="3" type="ORF">B0F88_103130</name>
</gene>
<proteinExistence type="predicted"/>
<dbReference type="RefSeq" id="WP_181049836.1">
    <property type="nucleotide sequence ID" value="NZ_PTIY01000003.1"/>
</dbReference>
<organism evidence="3 4">
    <name type="scientific">Methylobacter tundripaludum</name>
    <dbReference type="NCBI Taxonomy" id="173365"/>
    <lineage>
        <taxon>Bacteria</taxon>
        <taxon>Pseudomonadati</taxon>
        <taxon>Pseudomonadota</taxon>
        <taxon>Gammaproteobacteria</taxon>
        <taxon>Methylococcales</taxon>
        <taxon>Methylococcaceae</taxon>
        <taxon>Methylobacter</taxon>
    </lineage>
</organism>
<dbReference type="SUPFAM" id="SSF56349">
    <property type="entry name" value="DNA breaking-rejoining enzymes"/>
    <property type="match status" value="1"/>
</dbReference>
<protein>
    <submittedName>
        <fullName evidence="3">Phage integrase family protein</fullName>
    </submittedName>
</protein>
<reference evidence="3 4" key="1">
    <citation type="submission" date="2018-02" db="EMBL/GenBank/DDBJ databases">
        <title>Subsurface microbial communities from deep shales in Ohio and West Virginia, USA.</title>
        <authorList>
            <person name="Wrighton K."/>
        </authorList>
    </citation>
    <scope>NUCLEOTIDE SEQUENCE [LARGE SCALE GENOMIC DNA]</scope>
    <source>
        <strain evidence="3 4">OWC-G53F</strain>
    </source>
</reference>
<dbReference type="GO" id="GO:0006310">
    <property type="term" value="P:DNA recombination"/>
    <property type="evidence" value="ECO:0007669"/>
    <property type="project" value="UniProtKB-KW"/>
</dbReference>
<dbReference type="Proteomes" id="UP000238071">
    <property type="component" value="Unassembled WGS sequence"/>
</dbReference>
<dbReference type="GO" id="GO:0015074">
    <property type="term" value="P:DNA integration"/>
    <property type="evidence" value="ECO:0007669"/>
    <property type="project" value="InterPro"/>
</dbReference>
<dbReference type="AlphaFoldDB" id="A0A2S6H5G8"/>
<name>A0A2S6H5G8_9GAMM</name>
<dbReference type="PROSITE" id="PS51898">
    <property type="entry name" value="TYR_RECOMBINASE"/>
    <property type="match status" value="1"/>
</dbReference>
<keyword evidence="1" id="KW-0233">DNA recombination</keyword>
<dbReference type="Gene3D" id="1.10.443.10">
    <property type="entry name" value="Intergrase catalytic core"/>
    <property type="match status" value="1"/>
</dbReference>
<evidence type="ECO:0000259" key="2">
    <source>
        <dbReference type="PROSITE" id="PS51898"/>
    </source>
</evidence>
<feature type="domain" description="Tyr recombinase" evidence="2">
    <location>
        <begin position="173"/>
        <end position="340"/>
    </location>
</feature>
<dbReference type="InterPro" id="IPR002104">
    <property type="entry name" value="Integrase_catalytic"/>
</dbReference>
<comment type="caution">
    <text evidence="3">The sequence shown here is derived from an EMBL/GenBank/DDBJ whole genome shotgun (WGS) entry which is preliminary data.</text>
</comment>
<keyword evidence="4" id="KW-1185">Reference proteome</keyword>
<evidence type="ECO:0000256" key="1">
    <source>
        <dbReference type="ARBA" id="ARBA00023172"/>
    </source>
</evidence>
<accession>A0A2S6H5G8</accession>
<dbReference type="Pfam" id="PF00589">
    <property type="entry name" value="Phage_integrase"/>
    <property type="match status" value="1"/>
</dbReference>
<sequence>MASITKRKRSDGTIAYRADIRIKRKGVIVHQESRTFDRHALAKAWGAKRELELQEIEVYGEQKSVLIKDLISQYIERFVDNYGRSKQADIKRLTNYDIANIDAYKLKVSHLMNHCIERNKVAQPQTVQNDVIWLRVIMRTMRDVDGHDYSMDVFDDATIALKREKLIAKSNRRERRPTSLELWRLSRYFAKREGTIPMLRIMWFAIYSTRRANEACRLLWSDNNDQKATGMVRDLKHPKKKKGNNKRFKYTQSAWKIVQKQPKVDERIFPYNSKTICSYFADACEMLEIHDLHFHDLRHEGVSRLFESGLQIEQVQLVSLHQSWTELKRYTNLRPENLIA</sequence>